<dbReference type="GO" id="GO:0003677">
    <property type="term" value="F:DNA binding"/>
    <property type="evidence" value="ECO:0007669"/>
    <property type="project" value="UniProtKB-KW"/>
</dbReference>
<dbReference type="InterPro" id="IPR018490">
    <property type="entry name" value="cNMP-bd_dom_sf"/>
</dbReference>
<dbReference type="PROSITE" id="PS51063">
    <property type="entry name" value="HTH_CRP_2"/>
    <property type="match status" value="1"/>
</dbReference>
<dbReference type="RefSeq" id="WP_257820489.1">
    <property type="nucleotide sequence ID" value="NZ_JABXYM010000001.1"/>
</dbReference>
<dbReference type="SMART" id="SM00419">
    <property type="entry name" value="HTH_CRP"/>
    <property type="match status" value="1"/>
</dbReference>
<dbReference type="Pfam" id="PF00027">
    <property type="entry name" value="cNMP_binding"/>
    <property type="match status" value="1"/>
</dbReference>
<keyword evidence="1" id="KW-0805">Transcription regulation</keyword>
<dbReference type="PROSITE" id="PS50042">
    <property type="entry name" value="CNMP_BINDING_3"/>
    <property type="match status" value="1"/>
</dbReference>
<keyword evidence="4" id="KW-0804">Transcription</keyword>
<feature type="domain" description="Cyclic nucleotide-binding" evidence="5">
    <location>
        <begin position="12"/>
        <end position="111"/>
    </location>
</feature>
<proteinExistence type="predicted"/>
<name>A0A9Q4FYH7_SALAG</name>
<evidence type="ECO:0000256" key="4">
    <source>
        <dbReference type="ARBA" id="ARBA00023163"/>
    </source>
</evidence>
<dbReference type="InterPro" id="IPR014710">
    <property type="entry name" value="RmlC-like_jellyroll"/>
</dbReference>
<dbReference type="Gene3D" id="1.10.10.10">
    <property type="entry name" value="Winged helix-like DNA-binding domain superfamily/Winged helix DNA-binding domain"/>
    <property type="match status" value="1"/>
</dbReference>
<accession>A0A9Q4FYH7</accession>
<comment type="caution">
    <text evidence="7">The sequence shown here is derived from an EMBL/GenBank/DDBJ whole genome shotgun (WGS) entry which is preliminary data.</text>
</comment>
<dbReference type="InterPro" id="IPR036390">
    <property type="entry name" value="WH_DNA-bd_sf"/>
</dbReference>
<feature type="domain" description="HTH crp-type" evidence="6">
    <location>
        <begin position="148"/>
        <end position="221"/>
    </location>
</feature>
<dbReference type="Pfam" id="PF13545">
    <property type="entry name" value="HTH_Crp_2"/>
    <property type="match status" value="1"/>
</dbReference>
<evidence type="ECO:0000313" key="7">
    <source>
        <dbReference type="EMBL" id="MCR6095748.1"/>
    </source>
</evidence>
<evidence type="ECO:0000256" key="3">
    <source>
        <dbReference type="ARBA" id="ARBA00023159"/>
    </source>
</evidence>
<evidence type="ECO:0000256" key="1">
    <source>
        <dbReference type="ARBA" id="ARBA00023015"/>
    </source>
</evidence>
<dbReference type="CDD" id="cd00038">
    <property type="entry name" value="CAP_ED"/>
    <property type="match status" value="1"/>
</dbReference>
<evidence type="ECO:0000259" key="6">
    <source>
        <dbReference type="PROSITE" id="PS51063"/>
    </source>
</evidence>
<evidence type="ECO:0000256" key="2">
    <source>
        <dbReference type="ARBA" id="ARBA00023125"/>
    </source>
</evidence>
<evidence type="ECO:0000313" key="8">
    <source>
        <dbReference type="Proteomes" id="UP001057753"/>
    </source>
</evidence>
<gene>
    <name evidence="7" type="ORF">HXA33_04255</name>
</gene>
<dbReference type="Proteomes" id="UP001057753">
    <property type="component" value="Unassembled WGS sequence"/>
</dbReference>
<dbReference type="SUPFAM" id="SSF46785">
    <property type="entry name" value="Winged helix' DNA-binding domain"/>
    <property type="match status" value="1"/>
</dbReference>
<dbReference type="InterPro" id="IPR050397">
    <property type="entry name" value="Env_Response_Regulators"/>
</dbReference>
<dbReference type="SMART" id="SM00100">
    <property type="entry name" value="cNMP"/>
    <property type="match status" value="1"/>
</dbReference>
<dbReference type="GO" id="GO:0005829">
    <property type="term" value="C:cytosol"/>
    <property type="evidence" value="ECO:0007669"/>
    <property type="project" value="TreeGrafter"/>
</dbReference>
<keyword evidence="2" id="KW-0238">DNA-binding</keyword>
<dbReference type="EMBL" id="JABXYM010000001">
    <property type="protein sequence ID" value="MCR6095748.1"/>
    <property type="molecule type" value="Genomic_DNA"/>
</dbReference>
<dbReference type="PANTHER" id="PTHR24567">
    <property type="entry name" value="CRP FAMILY TRANSCRIPTIONAL REGULATORY PROTEIN"/>
    <property type="match status" value="1"/>
</dbReference>
<organism evidence="7 8">
    <name type="scientific">Salipaludibacillus agaradhaerens</name>
    <name type="common">Bacillus agaradhaerens</name>
    <dbReference type="NCBI Taxonomy" id="76935"/>
    <lineage>
        <taxon>Bacteria</taxon>
        <taxon>Bacillati</taxon>
        <taxon>Bacillota</taxon>
        <taxon>Bacilli</taxon>
        <taxon>Bacillales</taxon>
        <taxon>Bacillaceae</taxon>
    </lineage>
</organism>
<keyword evidence="3" id="KW-0010">Activator</keyword>
<dbReference type="Gene3D" id="2.60.120.10">
    <property type="entry name" value="Jelly Rolls"/>
    <property type="match status" value="1"/>
</dbReference>
<reference evidence="7" key="1">
    <citation type="submission" date="2020-06" db="EMBL/GenBank/DDBJ databases">
        <title>Insight into the genomes of haloalkaliphilic bacilli from Kenyan soda lakes.</title>
        <authorList>
            <person name="Mwirichia R."/>
            <person name="Villamizar G.C."/>
            <person name="Poehlein A."/>
            <person name="Mugweru J."/>
            <person name="Kipnyargis A."/>
            <person name="Kiplimo D."/>
            <person name="Orwa P."/>
            <person name="Daniel R."/>
        </authorList>
    </citation>
    <scope>NUCLEOTIDE SEQUENCE</scope>
    <source>
        <strain evidence="7">B1096_S55</strain>
    </source>
</reference>
<protein>
    <submittedName>
        <fullName evidence="7">Crp/Fnr family transcriptional regulator</fullName>
    </submittedName>
</protein>
<dbReference type="PRINTS" id="PR00034">
    <property type="entry name" value="HTHCRP"/>
</dbReference>
<evidence type="ECO:0000259" key="5">
    <source>
        <dbReference type="PROSITE" id="PS50042"/>
    </source>
</evidence>
<dbReference type="InterPro" id="IPR000595">
    <property type="entry name" value="cNMP-bd_dom"/>
</dbReference>
<dbReference type="InterPro" id="IPR012318">
    <property type="entry name" value="HTH_CRP"/>
</dbReference>
<dbReference type="InterPro" id="IPR036388">
    <property type="entry name" value="WH-like_DNA-bd_sf"/>
</dbReference>
<dbReference type="PANTHER" id="PTHR24567:SF74">
    <property type="entry name" value="HTH-TYPE TRANSCRIPTIONAL REGULATOR ARCR"/>
    <property type="match status" value="1"/>
</dbReference>
<dbReference type="SUPFAM" id="SSF51206">
    <property type="entry name" value="cAMP-binding domain-like"/>
    <property type="match status" value="1"/>
</dbReference>
<dbReference type="AlphaFoldDB" id="A0A9Q4FYH7"/>
<dbReference type="CDD" id="cd00092">
    <property type="entry name" value="HTH_CRP"/>
    <property type="match status" value="1"/>
</dbReference>
<keyword evidence="8" id="KW-1185">Reference proteome</keyword>
<sequence length="236" mass="26930">MASDTFLRSIPVFAPLSEDMKEQLQLIVQYKTITKGDVLFRESEQARALYYIHEGKVKLTKSSKDGKEIVLCLRQAKDLFAEVALFCSKEKTYPATATVIESGAVSLIRNDDLEKHLSHHPELVFPLFQIMAERLRTAQTTLRDIALYNKLSALCATLLRLADDYGLEHHNGVYVDVKLTHEELGNFFGATRESVTRMMNQLKNKGIISQEKGYLIIHNFKTLRSYAQREHPNNVN</sequence>
<dbReference type="GO" id="GO:0003700">
    <property type="term" value="F:DNA-binding transcription factor activity"/>
    <property type="evidence" value="ECO:0007669"/>
    <property type="project" value="TreeGrafter"/>
</dbReference>